<name>A0A4Y2TZL2_ARAVE</name>
<keyword evidence="3" id="KW-1185">Reference proteome</keyword>
<keyword evidence="1" id="KW-0812">Transmembrane</keyword>
<comment type="caution">
    <text evidence="2">The sequence shown here is derived from an EMBL/GenBank/DDBJ whole genome shotgun (WGS) entry which is preliminary data.</text>
</comment>
<proteinExistence type="predicted"/>
<keyword evidence="1" id="KW-1133">Transmembrane helix</keyword>
<dbReference type="AlphaFoldDB" id="A0A4Y2TZL2"/>
<feature type="transmembrane region" description="Helical" evidence="1">
    <location>
        <begin position="14"/>
        <end position="33"/>
    </location>
</feature>
<dbReference type="EMBL" id="BGPR01031887">
    <property type="protein sequence ID" value="GBO05164.1"/>
    <property type="molecule type" value="Genomic_DNA"/>
</dbReference>
<evidence type="ECO:0000256" key="1">
    <source>
        <dbReference type="SAM" id="Phobius"/>
    </source>
</evidence>
<organism evidence="2 3">
    <name type="scientific">Araneus ventricosus</name>
    <name type="common">Orbweaver spider</name>
    <name type="synonym">Epeira ventricosa</name>
    <dbReference type="NCBI Taxonomy" id="182803"/>
    <lineage>
        <taxon>Eukaryota</taxon>
        <taxon>Metazoa</taxon>
        <taxon>Ecdysozoa</taxon>
        <taxon>Arthropoda</taxon>
        <taxon>Chelicerata</taxon>
        <taxon>Arachnida</taxon>
        <taxon>Araneae</taxon>
        <taxon>Araneomorphae</taxon>
        <taxon>Entelegynae</taxon>
        <taxon>Araneoidea</taxon>
        <taxon>Araneidae</taxon>
        <taxon>Araneus</taxon>
    </lineage>
</organism>
<accession>A0A4Y2TZL2</accession>
<keyword evidence="1" id="KW-0472">Membrane</keyword>
<dbReference type="Proteomes" id="UP000499080">
    <property type="component" value="Unassembled WGS sequence"/>
</dbReference>
<evidence type="ECO:0000313" key="2">
    <source>
        <dbReference type="EMBL" id="GBO05164.1"/>
    </source>
</evidence>
<sequence>MSFMQTLSPSLLHILNRLMLFLFISPAVIVCGYQTRWEISKTAYSRDCPRRQGCVSVIYVYRGTDAAKLFVSSMLKEEEDISSILKKIISLSITTDEEKLFKSAVNCHICVDELKKDRVRDHDHLTENFKWESPELWNEESMMQIPDEMDTGFVSKVDLEYPEEIHDAHNCLPVAAEKIKTNKAMLSSYQLNLSDKLGSKSVDLIANLYRTFPIKLNMLPILEM</sequence>
<reference evidence="2 3" key="1">
    <citation type="journal article" date="2019" name="Sci. Rep.">
        <title>Orb-weaving spider Araneus ventricosus genome elucidates the spidroin gene catalogue.</title>
        <authorList>
            <person name="Kono N."/>
            <person name="Nakamura H."/>
            <person name="Ohtoshi R."/>
            <person name="Moran D.A.P."/>
            <person name="Shinohara A."/>
            <person name="Yoshida Y."/>
            <person name="Fujiwara M."/>
            <person name="Mori M."/>
            <person name="Tomita M."/>
            <person name="Arakawa K."/>
        </authorList>
    </citation>
    <scope>NUCLEOTIDE SEQUENCE [LARGE SCALE GENOMIC DNA]</scope>
</reference>
<evidence type="ECO:0000313" key="3">
    <source>
        <dbReference type="Proteomes" id="UP000499080"/>
    </source>
</evidence>
<gene>
    <name evidence="2" type="ORF">AVEN_58338_1</name>
</gene>
<protein>
    <submittedName>
        <fullName evidence="2">Uncharacterized protein</fullName>
    </submittedName>
</protein>